<gene>
    <name evidence="1" type="ORF">Pyn_23935</name>
</gene>
<sequence>MEGNVGIFGKGIWILGIKGVVGNAGLGNVGKEGSGAIVGLRLGREGIVGSANAGGGAVSKRCRAARLLSMLDKDNAATTTDSRKQCLKAAIAS</sequence>
<proteinExistence type="predicted"/>
<name>A0A314YVL9_PRUYE</name>
<dbReference type="OrthoDB" id="10534611at2759"/>
<comment type="caution">
    <text evidence="1">The sequence shown here is derived from an EMBL/GenBank/DDBJ whole genome shotgun (WGS) entry which is preliminary data.</text>
</comment>
<reference evidence="1 2" key="1">
    <citation type="submission" date="2018-02" db="EMBL/GenBank/DDBJ databases">
        <title>Draft genome of wild Prunus yedoensis var. nudiflora.</title>
        <authorList>
            <person name="Baek S."/>
            <person name="Kim J.-H."/>
            <person name="Choi K."/>
            <person name="Kim G.-B."/>
            <person name="Cho A."/>
            <person name="Jang H."/>
            <person name="Shin C.-H."/>
            <person name="Yu H.-J."/>
            <person name="Mun J.-H."/>
        </authorList>
    </citation>
    <scope>NUCLEOTIDE SEQUENCE [LARGE SCALE GENOMIC DNA]</scope>
    <source>
        <strain evidence="2">cv. Jeju island</strain>
        <tissue evidence="1">Leaf</tissue>
    </source>
</reference>
<dbReference type="EMBL" id="PJQY01000539">
    <property type="protein sequence ID" value="PQQ10197.1"/>
    <property type="molecule type" value="Genomic_DNA"/>
</dbReference>
<evidence type="ECO:0000313" key="2">
    <source>
        <dbReference type="Proteomes" id="UP000250321"/>
    </source>
</evidence>
<dbReference type="AlphaFoldDB" id="A0A314YVL9"/>
<organism evidence="1 2">
    <name type="scientific">Prunus yedoensis var. nudiflora</name>
    <dbReference type="NCBI Taxonomy" id="2094558"/>
    <lineage>
        <taxon>Eukaryota</taxon>
        <taxon>Viridiplantae</taxon>
        <taxon>Streptophyta</taxon>
        <taxon>Embryophyta</taxon>
        <taxon>Tracheophyta</taxon>
        <taxon>Spermatophyta</taxon>
        <taxon>Magnoliopsida</taxon>
        <taxon>eudicotyledons</taxon>
        <taxon>Gunneridae</taxon>
        <taxon>Pentapetalae</taxon>
        <taxon>rosids</taxon>
        <taxon>fabids</taxon>
        <taxon>Rosales</taxon>
        <taxon>Rosaceae</taxon>
        <taxon>Amygdaloideae</taxon>
        <taxon>Amygdaleae</taxon>
        <taxon>Prunus</taxon>
    </lineage>
</organism>
<accession>A0A314YVL9</accession>
<keyword evidence="2" id="KW-1185">Reference proteome</keyword>
<evidence type="ECO:0000313" key="1">
    <source>
        <dbReference type="EMBL" id="PQQ10197.1"/>
    </source>
</evidence>
<dbReference type="Proteomes" id="UP000250321">
    <property type="component" value="Unassembled WGS sequence"/>
</dbReference>
<protein>
    <submittedName>
        <fullName evidence="1">Uncharacterized protein</fullName>
    </submittedName>
</protein>